<dbReference type="PRINTS" id="PR01006">
    <property type="entry name" value="FLGHOOKFLIE"/>
</dbReference>
<sequence>MNIGTLQMTPVKLLGQIGDAGSKVVDETKTAKSFGQFLTDALKETNALQKNSEQMDMALAAGKVDDISKVVVASEKAQIALNLTMSLRNKAVDAYQEIMRMQV</sequence>
<comment type="similarity">
    <text evidence="2 4">Belongs to the FliE family.</text>
</comment>
<comment type="subcellular location">
    <subcellularLocation>
        <location evidence="1 4">Bacterial flagellum basal body</location>
    </subcellularLocation>
</comment>
<dbReference type="EMBL" id="JAUSUE010000009">
    <property type="protein sequence ID" value="MDQ0203785.1"/>
    <property type="molecule type" value="Genomic_DNA"/>
</dbReference>
<keyword evidence="6" id="KW-0969">Cilium</keyword>
<evidence type="ECO:0000256" key="3">
    <source>
        <dbReference type="ARBA" id="ARBA00023143"/>
    </source>
</evidence>
<evidence type="ECO:0000313" key="7">
    <source>
        <dbReference type="Proteomes" id="UP001239167"/>
    </source>
</evidence>
<dbReference type="PANTHER" id="PTHR34653:SF1">
    <property type="entry name" value="FLAGELLAR HOOK-BASAL BODY COMPLEX PROTEIN FLIE"/>
    <property type="match status" value="1"/>
</dbReference>
<dbReference type="RefSeq" id="WP_196604746.1">
    <property type="nucleotide sequence ID" value="NZ_CP116940.1"/>
</dbReference>
<comment type="caution">
    <text evidence="6">The sequence shown here is derived from an EMBL/GenBank/DDBJ whole genome shotgun (WGS) entry which is preliminary data.</text>
</comment>
<dbReference type="Pfam" id="PF02049">
    <property type="entry name" value="FliE"/>
    <property type="match status" value="1"/>
</dbReference>
<protein>
    <recommendedName>
        <fullName evidence="4 5">Flagellar hook-basal body complex protein FliE</fullName>
    </recommendedName>
</protein>
<keyword evidence="7" id="KW-1185">Reference proteome</keyword>
<proteinExistence type="inferred from homology"/>
<evidence type="ECO:0000256" key="2">
    <source>
        <dbReference type="ARBA" id="ARBA00009272"/>
    </source>
</evidence>
<evidence type="ECO:0000313" key="6">
    <source>
        <dbReference type="EMBL" id="MDQ0203785.1"/>
    </source>
</evidence>
<evidence type="ECO:0000256" key="1">
    <source>
        <dbReference type="ARBA" id="ARBA00004117"/>
    </source>
</evidence>
<dbReference type="Proteomes" id="UP001239167">
    <property type="component" value="Unassembled WGS sequence"/>
</dbReference>
<dbReference type="InterPro" id="IPR001624">
    <property type="entry name" value="FliE"/>
</dbReference>
<accession>A0ABT9Y7H5</accession>
<keyword evidence="3 4" id="KW-0975">Bacterial flagellum</keyword>
<gene>
    <name evidence="4" type="primary">fliE</name>
    <name evidence="6" type="ORF">J2S01_001504</name>
</gene>
<evidence type="ECO:0000256" key="5">
    <source>
        <dbReference type="NCBIfam" id="TIGR00205"/>
    </source>
</evidence>
<organism evidence="6 7">
    <name type="scientific">Pectinatus haikarae</name>
    <dbReference type="NCBI Taxonomy" id="349096"/>
    <lineage>
        <taxon>Bacteria</taxon>
        <taxon>Bacillati</taxon>
        <taxon>Bacillota</taxon>
        <taxon>Negativicutes</taxon>
        <taxon>Selenomonadales</taxon>
        <taxon>Selenomonadaceae</taxon>
        <taxon>Pectinatus</taxon>
    </lineage>
</organism>
<reference evidence="6 7" key="1">
    <citation type="submission" date="2023-07" db="EMBL/GenBank/DDBJ databases">
        <title>Genomic Encyclopedia of Type Strains, Phase IV (KMG-IV): sequencing the most valuable type-strain genomes for metagenomic binning, comparative biology and taxonomic classification.</title>
        <authorList>
            <person name="Goeker M."/>
        </authorList>
    </citation>
    <scope>NUCLEOTIDE SEQUENCE [LARGE SCALE GENOMIC DNA]</scope>
    <source>
        <strain evidence="6 7">DSM 16980</strain>
    </source>
</reference>
<dbReference type="PANTHER" id="PTHR34653">
    <property type="match status" value="1"/>
</dbReference>
<keyword evidence="6" id="KW-0282">Flagellum</keyword>
<dbReference type="HAMAP" id="MF_00724">
    <property type="entry name" value="FliE"/>
    <property type="match status" value="1"/>
</dbReference>
<evidence type="ECO:0000256" key="4">
    <source>
        <dbReference type="HAMAP-Rule" id="MF_00724"/>
    </source>
</evidence>
<dbReference type="NCBIfam" id="TIGR00205">
    <property type="entry name" value="fliE"/>
    <property type="match status" value="1"/>
</dbReference>
<name>A0ABT9Y7H5_9FIRM</name>
<keyword evidence="6" id="KW-0966">Cell projection</keyword>